<keyword evidence="5" id="KW-0190">Covalent protein-DNA linkage</keyword>
<reference evidence="10" key="1">
    <citation type="submission" date="2016-09" db="EMBL/GenBank/DDBJ databases">
        <authorList>
            <person name="Varghese N."/>
            <person name="Submissions S."/>
        </authorList>
    </citation>
    <scope>NUCLEOTIDE SEQUENCE [LARGE SCALE GENOMIC DNA]</scope>
    <source>
        <strain evidence="10">ANC 4667</strain>
    </source>
</reference>
<dbReference type="PANTHER" id="PTHR13604">
    <property type="entry name" value="DC12-RELATED"/>
    <property type="match status" value="1"/>
</dbReference>
<evidence type="ECO:0000256" key="3">
    <source>
        <dbReference type="ARBA" id="ARBA00022763"/>
    </source>
</evidence>
<dbReference type="OrthoDB" id="6192129at2"/>
<dbReference type="Pfam" id="PF02586">
    <property type="entry name" value="SRAP"/>
    <property type="match status" value="1"/>
</dbReference>
<evidence type="ECO:0000313" key="9">
    <source>
        <dbReference type="EMBL" id="SDB84572.1"/>
    </source>
</evidence>
<dbReference type="GO" id="GO:0006508">
    <property type="term" value="P:proteolysis"/>
    <property type="evidence" value="ECO:0007669"/>
    <property type="project" value="UniProtKB-KW"/>
</dbReference>
<evidence type="ECO:0000256" key="6">
    <source>
        <dbReference type="ARBA" id="ARBA00023125"/>
    </source>
</evidence>
<evidence type="ECO:0000256" key="7">
    <source>
        <dbReference type="ARBA" id="ARBA00023239"/>
    </source>
</evidence>
<dbReference type="RefSeq" id="WP_092818341.1">
    <property type="nucleotide sequence ID" value="NZ_BAABKJ010000006.1"/>
</dbReference>
<comment type="similarity">
    <text evidence="1 8">Belongs to the SOS response-associated peptidase family.</text>
</comment>
<evidence type="ECO:0000256" key="8">
    <source>
        <dbReference type="RuleBase" id="RU364100"/>
    </source>
</evidence>
<evidence type="ECO:0000313" key="10">
    <source>
        <dbReference type="Proteomes" id="UP000243468"/>
    </source>
</evidence>
<sequence length="219" mass="25687">MCANFKPLNLKQLRDLNLPDIPFDYPDEVYPNYELPLLFKSAQGLEWRKVRFGMVPKWAEDKSIALKTYNARNETLLQKPTFINAASKCKFGVIPVSEFYESKYIENKPQRWGVWRKDGQAFYIAALYEICRIGEEIIRSATMITMDAIDHPMMKDFHEPGNVKRSVIIIPHERLDEWLSWNSPDIRCFVEGFPEVEFECSHVPKAKIEKMSPQLNFFD</sequence>
<evidence type="ECO:0000256" key="5">
    <source>
        <dbReference type="ARBA" id="ARBA00023124"/>
    </source>
</evidence>
<dbReference type="GO" id="GO:0003697">
    <property type="term" value="F:single-stranded DNA binding"/>
    <property type="evidence" value="ECO:0007669"/>
    <property type="project" value="InterPro"/>
</dbReference>
<dbReference type="STRING" id="1226327.SAMN05421732_101251"/>
<keyword evidence="2 8" id="KW-0645">Protease</keyword>
<gene>
    <name evidence="9" type="ORF">SAMN05421732_101251</name>
</gene>
<dbReference type="EMBL" id="FMYO01000001">
    <property type="protein sequence ID" value="SDB84572.1"/>
    <property type="molecule type" value="Genomic_DNA"/>
</dbReference>
<keyword evidence="10" id="KW-1185">Reference proteome</keyword>
<keyword evidence="6" id="KW-0238">DNA-binding</keyword>
<organism evidence="9 10">
    <name type="scientific">Acinetobacter kookii</name>
    <dbReference type="NCBI Taxonomy" id="1226327"/>
    <lineage>
        <taxon>Bacteria</taxon>
        <taxon>Pseudomonadati</taxon>
        <taxon>Pseudomonadota</taxon>
        <taxon>Gammaproteobacteria</taxon>
        <taxon>Moraxellales</taxon>
        <taxon>Moraxellaceae</taxon>
        <taxon>Acinetobacter</taxon>
    </lineage>
</organism>
<proteinExistence type="inferred from homology"/>
<dbReference type="InterPro" id="IPR003738">
    <property type="entry name" value="SRAP"/>
</dbReference>
<dbReference type="Gene3D" id="3.90.1680.10">
    <property type="entry name" value="SOS response associated peptidase-like"/>
    <property type="match status" value="1"/>
</dbReference>
<dbReference type="InterPro" id="IPR036590">
    <property type="entry name" value="SRAP-like"/>
</dbReference>
<keyword evidence="4 8" id="KW-0378">Hydrolase</keyword>
<evidence type="ECO:0000256" key="1">
    <source>
        <dbReference type="ARBA" id="ARBA00008136"/>
    </source>
</evidence>
<dbReference type="SUPFAM" id="SSF143081">
    <property type="entry name" value="BB1717-like"/>
    <property type="match status" value="1"/>
</dbReference>
<evidence type="ECO:0000256" key="4">
    <source>
        <dbReference type="ARBA" id="ARBA00022801"/>
    </source>
</evidence>
<dbReference type="GO" id="GO:0106300">
    <property type="term" value="P:protein-DNA covalent cross-linking repair"/>
    <property type="evidence" value="ECO:0007669"/>
    <property type="project" value="InterPro"/>
</dbReference>
<dbReference type="GO" id="GO:0008233">
    <property type="term" value="F:peptidase activity"/>
    <property type="evidence" value="ECO:0007669"/>
    <property type="project" value="UniProtKB-KW"/>
</dbReference>
<protein>
    <recommendedName>
        <fullName evidence="8">Abasic site processing protein</fullName>
        <ecNumber evidence="8">3.4.-.-</ecNumber>
    </recommendedName>
</protein>
<keyword evidence="3" id="KW-0227">DNA damage</keyword>
<dbReference type="GO" id="GO:0016829">
    <property type="term" value="F:lyase activity"/>
    <property type="evidence" value="ECO:0007669"/>
    <property type="project" value="UniProtKB-KW"/>
</dbReference>
<dbReference type="Proteomes" id="UP000243468">
    <property type="component" value="Unassembled WGS sequence"/>
</dbReference>
<name>A0A1G6GRA3_9GAMM</name>
<evidence type="ECO:0000256" key="2">
    <source>
        <dbReference type="ARBA" id="ARBA00022670"/>
    </source>
</evidence>
<dbReference type="AlphaFoldDB" id="A0A1G6GRA3"/>
<accession>A0A1G6GRA3</accession>
<dbReference type="EC" id="3.4.-.-" evidence="8"/>
<dbReference type="PANTHER" id="PTHR13604:SF0">
    <property type="entry name" value="ABASIC SITE PROCESSING PROTEIN HMCES"/>
    <property type="match status" value="1"/>
</dbReference>
<keyword evidence="7" id="KW-0456">Lyase</keyword>